<dbReference type="SUPFAM" id="SSF53850">
    <property type="entry name" value="Periplasmic binding protein-like II"/>
    <property type="match status" value="1"/>
</dbReference>
<feature type="domain" description="LysR substrate-binding" evidence="2">
    <location>
        <begin position="11"/>
        <end position="132"/>
    </location>
</feature>
<dbReference type="InterPro" id="IPR005119">
    <property type="entry name" value="LysR_subst-bd"/>
</dbReference>
<comment type="caution">
    <text evidence="3">The sequence shown here is derived from an EMBL/GenBank/DDBJ whole genome shotgun (WGS) entry which is preliminary data.</text>
</comment>
<evidence type="ECO:0000313" key="4">
    <source>
        <dbReference type="Proteomes" id="UP001500547"/>
    </source>
</evidence>
<dbReference type="PANTHER" id="PTHR30537">
    <property type="entry name" value="HTH-TYPE TRANSCRIPTIONAL REGULATOR"/>
    <property type="match status" value="1"/>
</dbReference>
<sequence>MLSARQTREDSSGLPRIVGPRSVLHSVISSVLEERCRLYPEMQTDIQLDDSIGNWVKDRLDVGFRLGASPQEGLIARRLFTMQLITCAAPPCLRKLGVPQTSHALKGASLQRVPQSRQRTPRSLAHEAWRQRAGLAGTAQLLHK</sequence>
<reference evidence="4" key="1">
    <citation type="journal article" date="2019" name="Int. J. Syst. Evol. Microbiol.">
        <title>The Global Catalogue of Microorganisms (GCM) 10K type strain sequencing project: providing services to taxonomists for standard genome sequencing and annotation.</title>
        <authorList>
            <consortium name="The Broad Institute Genomics Platform"/>
            <consortium name="The Broad Institute Genome Sequencing Center for Infectious Disease"/>
            <person name="Wu L."/>
            <person name="Ma J."/>
        </authorList>
    </citation>
    <scope>NUCLEOTIDE SEQUENCE [LARGE SCALE GENOMIC DNA]</scope>
    <source>
        <strain evidence="4">JCM 18715</strain>
    </source>
</reference>
<evidence type="ECO:0000256" key="1">
    <source>
        <dbReference type="ARBA" id="ARBA00009437"/>
    </source>
</evidence>
<keyword evidence="4" id="KW-1185">Reference proteome</keyword>
<protein>
    <recommendedName>
        <fullName evidence="2">LysR substrate-binding domain-containing protein</fullName>
    </recommendedName>
</protein>
<proteinExistence type="inferred from homology"/>
<accession>A0ABP9R2U4</accession>
<dbReference type="Pfam" id="PF03466">
    <property type="entry name" value="LysR_substrate"/>
    <property type="match status" value="1"/>
</dbReference>
<dbReference type="InterPro" id="IPR058163">
    <property type="entry name" value="LysR-type_TF_proteobact-type"/>
</dbReference>
<dbReference type="PANTHER" id="PTHR30537:SF5">
    <property type="entry name" value="HTH-TYPE TRANSCRIPTIONAL ACTIVATOR TTDR-RELATED"/>
    <property type="match status" value="1"/>
</dbReference>
<organism evidence="3 4">
    <name type="scientific">Viridibacterium curvum</name>
    <dbReference type="NCBI Taxonomy" id="1101404"/>
    <lineage>
        <taxon>Bacteria</taxon>
        <taxon>Pseudomonadati</taxon>
        <taxon>Pseudomonadota</taxon>
        <taxon>Betaproteobacteria</taxon>
        <taxon>Rhodocyclales</taxon>
        <taxon>Rhodocyclaceae</taxon>
        <taxon>Viridibacterium</taxon>
    </lineage>
</organism>
<evidence type="ECO:0000259" key="2">
    <source>
        <dbReference type="Pfam" id="PF03466"/>
    </source>
</evidence>
<dbReference type="Gene3D" id="3.40.190.290">
    <property type="match status" value="1"/>
</dbReference>
<name>A0ABP9R2U4_9RHOO</name>
<dbReference type="EMBL" id="BAABLD010000017">
    <property type="protein sequence ID" value="GAA5171028.1"/>
    <property type="molecule type" value="Genomic_DNA"/>
</dbReference>
<dbReference type="RefSeq" id="WP_345534405.1">
    <property type="nucleotide sequence ID" value="NZ_BAABLD010000017.1"/>
</dbReference>
<dbReference type="Proteomes" id="UP001500547">
    <property type="component" value="Unassembled WGS sequence"/>
</dbReference>
<evidence type="ECO:0000313" key="3">
    <source>
        <dbReference type="EMBL" id="GAA5171028.1"/>
    </source>
</evidence>
<gene>
    <name evidence="3" type="ORF">GCM10025770_34980</name>
</gene>
<comment type="similarity">
    <text evidence="1">Belongs to the LysR transcriptional regulatory family.</text>
</comment>